<accession>B7GFD0</accession>
<dbReference type="KEGG" id="afl:Aflv_1255"/>
<evidence type="ECO:0000313" key="3">
    <source>
        <dbReference type="Proteomes" id="UP000000742"/>
    </source>
</evidence>
<evidence type="ECO:0000313" key="2">
    <source>
        <dbReference type="EMBL" id="ACJ33625.1"/>
    </source>
</evidence>
<dbReference type="HOGENOM" id="CLU_3076210_0_0_9"/>
<feature type="region of interest" description="Disordered" evidence="1">
    <location>
        <begin position="1"/>
        <end position="29"/>
    </location>
</feature>
<feature type="compositionally biased region" description="Basic and acidic residues" evidence="1">
    <location>
        <begin position="12"/>
        <end position="25"/>
    </location>
</feature>
<sequence>MYGATQTNSESAFHEKAYHTPESDAKGVANNDETHDAQLASWVSLLFTKNAF</sequence>
<reference evidence="2 3" key="1">
    <citation type="journal article" date="2008" name="Genome Biol.">
        <title>Encapsulated in silica: genome, proteome and physiology of the thermophilic bacterium Anoxybacillus flavithermus WK1.</title>
        <authorList>
            <person name="Saw J.H."/>
            <person name="Mountain B.W."/>
            <person name="Feng L."/>
            <person name="Omelchenko M.V."/>
            <person name="Hou S."/>
            <person name="Saito J.A."/>
            <person name="Stott M.B."/>
            <person name="Li D."/>
            <person name="Zhao G."/>
            <person name="Wu J."/>
            <person name="Galperin M.Y."/>
            <person name="Koonin E.V."/>
            <person name="Makarova K.S."/>
            <person name="Wolf Y.I."/>
            <person name="Rigden D.J."/>
            <person name="Dunfield P.F."/>
            <person name="Wang L."/>
            <person name="Alam M."/>
        </authorList>
    </citation>
    <scope>NUCLEOTIDE SEQUENCE [LARGE SCALE GENOMIC DNA]</scope>
    <source>
        <strain evidence="3">DSM 21510 / WK1</strain>
    </source>
</reference>
<name>B7GFD0_ANOFW</name>
<dbReference type="Proteomes" id="UP000000742">
    <property type="component" value="Chromosome"/>
</dbReference>
<dbReference type="AlphaFoldDB" id="B7GFD0"/>
<dbReference type="EMBL" id="CP000922">
    <property type="protein sequence ID" value="ACJ33625.1"/>
    <property type="molecule type" value="Genomic_DNA"/>
</dbReference>
<organism evidence="2 3">
    <name type="scientific">Anoxybacillus flavithermus (strain DSM 21510 / WK1)</name>
    <dbReference type="NCBI Taxonomy" id="491915"/>
    <lineage>
        <taxon>Bacteria</taxon>
        <taxon>Bacillati</taxon>
        <taxon>Bacillota</taxon>
        <taxon>Bacilli</taxon>
        <taxon>Bacillales</taxon>
        <taxon>Anoxybacillaceae</taxon>
        <taxon>Anoxybacillus</taxon>
    </lineage>
</organism>
<proteinExistence type="predicted"/>
<evidence type="ECO:0000256" key="1">
    <source>
        <dbReference type="SAM" id="MobiDB-lite"/>
    </source>
</evidence>
<feature type="compositionally biased region" description="Polar residues" evidence="1">
    <location>
        <begin position="1"/>
        <end position="11"/>
    </location>
</feature>
<gene>
    <name evidence="2" type="ordered locus">Aflv_1255</name>
</gene>
<protein>
    <submittedName>
        <fullName evidence="2">Uncharacterized protein</fullName>
    </submittedName>
</protein>